<sequence>MYICNVLEEKSLIIFSSLSVVCVLNMNNSIRIYLFHYFLGGGKVVFLQHGLLDSSHTWINNLRNQSLAFILADAGFDVWLGNSRGSTYSRRHRKLSPDQLEFWDFSWDDMADFDLPTALYYVLNRTKVQTLGYVGHSQGCQIALAHFGQNPDLQSRINVFIALAPAAYLGHMTSPVRIIAHYARTLENVWDLFGHGEFLPSTALIRFLGDILCRYDRVPSVLISFSLHSQTRLPVYLSHTPAGTSVRNIVHYCQAMISDNFQRFDYGEAKNMKKYGQSTPPEYKLSTLTMPIVLYNGGNDWLAVVTDITKLLSQIEKNVIEHYFLPSYNHLDFVWGMDALVSLYLDLCKPDYLSEYIEPDFLVCVHGLFFRRLSITETVWLSKTKKIINCF</sequence>
<dbReference type="Proteomes" id="UP000272942">
    <property type="component" value="Unassembled WGS sequence"/>
</dbReference>
<dbReference type="FunFam" id="3.40.50.1820:FF:000057">
    <property type="entry name" value="Lipase"/>
    <property type="match status" value="1"/>
</dbReference>
<evidence type="ECO:0000313" key="10">
    <source>
        <dbReference type="WBParaSite" id="ECPE_0000281801-mRNA-1"/>
    </source>
</evidence>
<evidence type="ECO:0000313" key="8">
    <source>
        <dbReference type="EMBL" id="VDP67519.1"/>
    </source>
</evidence>
<dbReference type="SUPFAM" id="SSF53474">
    <property type="entry name" value="alpha/beta-Hydrolases"/>
    <property type="match status" value="1"/>
</dbReference>
<dbReference type="Pfam" id="PF00561">
    <property type="entry name" value="Abhydrolase_1"/>
    <property type="match status" value="1"/>
</dbReference>
<dbReference type="InterPro" id="IPR029058">
    <property type="entry name" value="AB_hydrolase_fold"/>
</dbReference>
<feature type="domain" description="AB hydrolase-1" evidence="7">
    <location>
        <begin position="44"/>
        <end position="165"/>
    </location>
</feature>
<evidence type="ECO:0000259" key="7">
    <source>
        <dbReference type="Pfam" id="PF00561"/>
    </source>
</evidence>
<organism evidence="10">
    <name type="scientific">Echinostoma caproni</name>
    <dbReference type="NCBI Taxonomy" id="27848"/>
    <lineage>
        <taxon>Eukaryota</taxon>
        <taxon>Metazoa</taxon>
        <taxon>Spiralia</taxon>
        <taxon>Lophotrochozoa</taxon>
        <taxon>Platyhelminthes</taxon>
        <taxon>Trematoda</taxon>
        <taxon>Digenea</taxon>
        <taxon>Plagiorchiida</taxon>
        <taxon>Echinostomata</taxon>
        <taxon>Echinostomatoidea</taxon>
        <taxon>Echinostomatidae</taxon>
        <taxon>Echinostoma</taxon>
    </lineage>
</organism>
<dbReference type="GO" id="GO:0016787">
    <property type="term" value="F:hydrolase activity"/>
    <property type="evidence" value="ECO:0007669"/>
    <property type="project" value="UniProtKB-KW"/>
</dbReference>
<accession>A0A183A780</accession>
<gene>
    <name evidence="8" type="ORF">ECPE_LOCUS2815</name>
</gene>
<keyword evidence="5" id="KW-0443">Lipid metabolism</keyword>
<dbReference type="WBParaSite" id="ECPE_0000281801-mRNA-1">
    <property type="protein sequence ID" value="ECPE_0000281801-mRNA-1"/>
    <property type="gene ID" value="ECPE_0000281801"/>
</dbReference>
<evidence type="ECO:0000256" key="2">
    <source>
        <dbReference type="ARBA" id="ARBA00022729"/>
    </source>
</evidence>
<proteinExistence type="inferred from homology"/>
<evidence type="ECO:0000256" key="5">
    <source>
        <dbReference type="ARBA" id="ARBA00023098"/>
    </source>
</evidence>
<dbReference type="EMBL" id="UZAN01039875">
    <property type="protein sequence ID" value="VDP67519.1"/>
    <property type="molecule type" value="Genomic_DNA"/>
</dbReference>
<dbReference type="GO" id="GO:0016042">
    <property type="term" value="P:lipid catabolic process"/>
    <property type="evidence" value="ECO:0007669"/>
    <property type="project" value="UniProtKB-KW"/>
</dbReference>
<keyword evidence="2" id="KW-0732">Signal</keyword>
<dbReference type="AlphaFoldDB" id="A0A183A780"/>
<reference evidence="10" key="1">
    <citation type="submission" date="2016-06" db="UniProtKB">
        <authorList>
            <consortium name="WormBaseParasite"/>
        </authorList>
    </citation>
    <scope>IDENTIFICATION</scope>
</reference>
<comment type="similarity">
    <text evidence="1">Belongs to the AB hydrolase superfamily. Lipase family.</text>
</comment>
<evidence type="ECO:0000313" key="9">
    <source>
        <dbReference type="Proteomes" id="UP000272942"/>
    </source>
</evidence>
<evidence type="ECO:0000256" key="3">
    <source>
        <dbReference type="ARBA" id="ARBA00022801"/>
    </source>
</evidence>
<name>A0A183A780_9TREM</name>
<evidence type="ECO:0000256" key="4">
    <source>
        <dbReference type="ARBA" id="ARBA00022963"/>
    </source>
</evidence>
<dbReference type="Gene3D" id="3.40.50.1820">
    <property type="entry name" value="alpha/beta hydrolase"/>
    <property type="match status" value="1"/>
</dbReference>
<protein>
    <submittedName>
        <fullName evidence="10">Lipase</fullName>
    </submittedName>
</protein>
<dbReference type="InterPro" id="IPR000073">
    <property type="entry name" value="AB_hydrolase_1"/>
</dbReference>
<evidence type="ECO:0000256" key="1">
    <source>
        <dbReference type="ARBA" id="ARBA00010701"/>
    </source>
</evidence>
<keyword evidence="6" id="KW-0325">Glycoprotein</keyword>
<dbReference type="PANTHER" id="PTHR11005">
    <property type="entry name" value="LYSOSOMAL ACID LIPASE-RELATED"/>
    <property type="match status" value="1"/>
</dbReference>
<evidence type="ECO:0000256" key="6">
    <source>
        <dbReference type="ARBA" id="ARBA00023180"/>
    </source>
</evidence>
<dbReference type="OrthoDB" id="9974421at2759"/>
<keyword evidence="3" id="KW-0378">Hydrolase</keyword>
<keyword evidence="9" id="KW-1185">Reference proteome</keyword>
<keyword evidence="4" id="KW-0442">Lipid degradation</keyword>
<reference evidence="8 9" key="2">
    <citation type="submission" date="2018-11" db="EMBL/GenBank/DDBJ databases">
        <authorList>
            <consortium name="Pathogen Informatics"/>
        </authorList>
    </citation>
    <scope>NUCLEOTIDE SEQUENCE [LARGE SCALE GENOMIC DNA]</scope>
    <source>
        <strain evidence="8 9">Egypt</strain>
    </source>
</reference>